<evidence type="ECO:0000256" key="2">
    <source>
        <dbReference type="ARBA" id="ARBA00022630"/>
    </source>
</evidence>
<comment type="subcellular location">
    <subcellularLocation>
        <location evidence="6">Cytoplasm</location>
    </subcellularLocation>
</comment>
<accession>A0A828YA12</accession>
<dbReference type="Gene3D" id="1.10.3110.10">
    <property type="entry name" value="protoporphyrinogen ix oxidase, domain 3"/>
    <property type="match status" value="1"/>
</dbReference>
<gene>
    <name evidence="7" type="primary">hemG</name>
    <name evidence="7" type="ORF">LEP1GSC131_3101</name>
</gene>
<dbReference type="SUPFAM" id="SSF54373">
    <property type="entry name" value="FAD-linked reductases, C-terminal domain"/>
    <property type="match status" value="1"/>
</dbReference>
<name>A0A828YA12_9LEPT</name>
<comment type="cofactor">
    <cofactor evidence="1 6">
        <name>FAD</name>
        <dbReference type="ChEBI" id="CHEBI:57692"/>
    </cofactor>
</comment>
<dbReference type="GO" id="GO:0004729">
    <property type="term" value="F:oxygen-dependent protoporphyrinogen oxidase activity"/>
    <property type="evidence" value="ECO:0007669"/>
    <property type="project" value="UniProtKB-UniRule"/>
</dbReference>
<sequence length="422" mass="46834">MRTQSPDYIVIGAGFTGLLYSTLAVLEGKSVFLYEKQNRSGGLVGSIQTPFGLVETAANGVLNSYQLEELASTLGLKILTAEKKSKKRFIWKNGSPTRFPLSFLDTLRVLYGILVISAEIRTGESVYQWGVRVLGKGAVKNVLEPGLGGIYAGNLKDMSAELVLGGWITSKGSLLKNIRRIKKIKTKNPKQKRGTVSFRGGLGELLNAMEAKIKSSPNSKIYYSQESPTLSSIRKKYPNSKIILSCGLESSLKLLSSSFPVFKRYEKLCKTLGIVTVTRFGNQPLLGEKNGFGILFPSDSGFRARGVLFNSSIFSGRVSKGHYSETFIFGGALDQEIVKFKEREIINVLEEDRKKITIQNEEPLNHYVTIWKSALPIYDLALLEFNKELDRSLPEGIFVEGNFRYGIGLGSILERAWNVMRN</sequence>
<dbReference type="Gene3D" id="3.90.660.20">
    <property type="entry name" value="Protoporphyrinogen oxidase, mitochondrial, domain 2"/>
    <property type="match status" value="1"/>
</dbReference>
<comment type="pathway">
    <text evidence="6">Porphyrin-containing compound metabolism; protoheme biosynthesis.</text>
</comment>
<comment type="similarity">
    <text evidence="6">Belongs to the protoporphyrinogen/coproporphyrinogen oxidase family. Coproporphyrinogen III oxidase subfamily.</text>
</comment>
<comment type="catalytic activity">
    <reaction evidence="6">
        <text>coproporphyrinogen III + 3 O2 = coproporphyrin III + 3 H2O2</text>
        <dbReference type="Rhea" id="RHEA:43436"/>
        <dbReference type="ChEBI" id="CHEBI:15379"/>
        <dbReference type="ChEBI" id="CHEBI:16240"/>
        <dbReference type="ChEBI" id="CHEBI:57309"/>
        <dbReference type="ChEBI" id="CHEBI:131725"/>
        <dbReference type="EC" id="1.3.3.15"/>
    </reaction>
</comment>
<dbReference type="EC" id="1.3.3.15" evidence="6"/>
<evidence type="ECO:0000256" key="6">
    <source>
        <dbReference type="RuleBase" id="RU364052"/>
    </source>
</evidence>
<dbReference type="GO" id="GO:0006783">
    <property type="term" value="P:heme biosynthetic process"/>
    <property type="evidence" value="ECO:0007669"/>
    <property type="project" value="UniProtKB-UniRule"/>
</dbReference>
<keyword evidence="3 6" id="KW-0274">FAD</keyword>
<dbReference type="SUPFAM" id="SSF51905">
    <property type="entry name" value="FAD/NAD(P)-binding domain"/>
    <property type="match status" value="1"/>
</dbReference>
<keyword evidence="6" id="KW-0963">Cytoplasm</keyword>
<dbReference type="NCBIfam" id="TIGR00562">
    <property type="entry name" value="proto_IX_ox"/>
    <property type="match status" value="1"/>
</dbReference>
<dbReference type="GO" id="GO:0005737">
    <property type="term" value="C:cytoplasm"/>
    <property type="evidence" value="ECO:0007669"/>
    <property type="project" value="UniProtKB-SubCell"/>
</dbReference>
<dbReference type="InterPro" id="IPR036188">
    <property type="entry name" value="FAD/NAD-bd_sf"/>
</dbReference>
<dbReference type="GeneID" id="34314988"/>
<reference evidence="7" key="1">
    <citation type="submission" date="2012-10" db="EMBL/GenBank/DDBJ databases">
        <authorList>
            <person name="Harkins D.M."/>
            <person name="Durkin A.S."/>
            <person name="Brinkac L.M."/>
            <person name="Selengut J.D."/>
            <person name="Sanka R."/>
            <person name="DePew J."/>
            <person name="Purushe J."/>
            <person name="Picardeau M."/>
            <person name="Werts C."/>
            <person name="Goarant C."/>
            <person name="Vinetz J.M."/>
            <person name="Sutton G.G."/>
            <person name="Nelson W.C."/>
            <person name="Fouts D.E."/>
        </authorList>
    </citation>
    <scope>NUCLEOTIDE SEQUENCE [LARGE SCALE GENOMIC DNA]</scope>
    <source>
        <strain evidence="7">200802841</strain>
    </source>
</reference>
<dbReference type="InterPro" id="IPR050464">
    <property type="entry name" value="Zeta_carotene_desat/Oxidored"/>
</dbReference>
<evidence type="ECO:0000313" key="8">
    <source>
        <dbReference type="Proteomes" id="UP000006339"/>
    </source>
</evidence>
<dbReference type="Pfam" id="PF13450">
    <property type="entry name" value="NAD_binding_8"/>
    <property type="match status" value="1"/>
</dbReference>
<dbReference type="PANTHER" id="PTHR42923">
    <property type="entry name" value="PROTOPORPHYRINOGEN OXIDASE"/>
    <property type="match status" value="1"/>
</dbReference>
<keyword evidence="4 6" id="KW-0560">Oxidoreductase</keyword>
<dbReference type="EMBL" id="AKWH02000004">
    <property type="protein sequence ID" value="EKO53830.1"/>
    <property type="molecule type" value="Genomic_DNA"/>
</dbReference>
<evidence type="ECO:0000256" key="1">
    <source>
        <dbReference type="ARBA" id="ARBA00001974"/>
    </source>
</evidence>
<protein>
    <recommendedName>
        <fullName evidence="6">Coproporphyrinogen III oxidase</fullName>
        <ecNumber evidence="6">1.3.3.15</ecNumber>
    </recommendedName>
</protein>
<dbReference type="InterPro" id="IPR004572">
    <property type="entry name" value="Protoporphyrinogen_oxidase"/>
</dbReference>
<dbReference type="AlphaFoldDB" id="A0A828YA12"/>
<proteinExistence type="inferred from homology"/>
<keyword evidence="5 6" id="KW-0350">Heme biosynthesis</keyword>
<dbReference type="Proteomes" id="UP000006339">
    <property type="component" value="Unassembled WGS sequence"/>
</dbReference>
<keyword evidence="2 6" id="KW-0285">Flavoprotein</keyword>
<keyword evidence="8" id="KW-1185">Reference proteome</keyword>
<evidence type="ECO:0000256" key="5">
    <source>
        <dbReference type="ARBA" id="ARBA00023133"/>
    </source>
</evidence>
<evidence type="ECO:0000256" key="4">
    <source>
        <dbReference type="ARBA" id="ARBA00023002"/>
    </source>
</evidence>
<dbReference type="Gene3D" id="3.50.50.60">
    <property type="entry name" value="FAD/NAD(P)-binding domain"/>
    <property type="match status" value="1"/>
</dbReference>
<dbReference type="PANTHER" id="PTHR42923:SF3">
    <property type="entry name" value="PROTOPORPHYRINOGEN OXIDASE"/>
    <property type="match status" value="1"/>
</dbReference>
<evidence type="ECO:0000256" key="3">
    <source>
        <dbReference type="ARBA" id="ARBA00022827"/>
    </source>
</evidence>
<dbReference type="UniPathway" id="UPA00252"/>
<organism evidence="7 8">
    <name type="scientific">Leptospira kirschneri str. 200802841</name>
    <dbReference type="NCBI Taxonomy" id="1193047"/>
    <lineage>
        <taxon>Bacteria</taxon>
        <taxon>Pseudomonadati</taxon>
        <taxon>Spirochaetota</taxon>
        <taxon>Spirochaetia</taxon>
        <taxon>Leptospirales</taxon>
        <taxon>Leptospiraceae</taxon>
        <taxon>Leptospira</taxon>
    </lineage>
</organism>
<comment type="caution">
    <text evidence="7">The sequence shown here is derived from an EMBL/GenBank/DDBJ whole genome shotgun (WGS) entry which is preliminary data.</text>
</comment>
<evidence type="ECO:0000313" key="7">
    <source>
        <dbReference type="EMBL" id="EKO53830.1"/>
    </source>
</evidence>
<dbReference type="RefSeq" id="WP_004756505.1">
    <property type="nucleotide sequence ID" value="NZ_AKWH02000004.1"/>
</dbReference>
<comment type="function">
    <text evidence="6">Involved in coproporphyrin-dependent heme b biosynthesis. Catalyzes the oxidation of coproporphyrinogen III to coproporphyrin III.</text>
</comment>